<name>A0A6C1B7Q8_9RHOO</name>
<keyword evidence="7 10" id="KW-0694">RNA-binding</keyword>
<dbReference type="Pfam" id="PF01207">
    <property type="entry name" value="Dus"/>
    <property type="match status" value="1"/>
</dbReference>
<dbReference type="NCBIfam" id="TIGR00742">
    <property type="entry name" value="yjbN"/>
    <property type="match status" value="1"/>
</dbReference>
<evidence type="ECO:0000256" key="14">
    <source>
        <dbReference type="SAM" id="MobiDB-lite"/>
    </source>
</evidence>
<feature type="binding site" evidence="10 13">
    <location>
        <position position="155"/>
    </location>
    <ligand>
        <name>FMN</name>
        <dbReference type="ChEBI" id="CHEBI:58210"/>
    </ligand>
</feature>
<dbReference type="GO" id="GO:0102264">
    <property type="term" value="F:tRNA-dihydrouridine20 synthase activity"/>
    <property type="evidence" value="ECO:0007669"/>
    <property type="project" value="UniProtKB-EC"/>
</dbReference>
<feature type="binding site" evidence="10">
    <location>
        <begin position="33"/>
        <end position="35"/>
    </location>
    <ligand>
        <name>FMN</name>
        <dbReference type="ChEBI" id="CHEBI:58210"/>
    </ligand>
</feature>
<evidence type="ECO:0000256" key="9">
    <source>
        <dbReference type="ARBA" id="ARBA00058013"/>
    </source>
</evidence>
<dbReference type="InterPro" id="IPR001269">
    <property type="entry name" value="DUS_fam"/>
</dbReference>
<evidence type="ECO:0000256" key="6">
    <source>
        <dbReference type="ARBA" id="ARBA00022857"/>
    </source>
</evidence>
<dbReference type="CDD" id="cd02801">
    <property type="entry name" value="DUS_like_FMN"/>
    <property type="match status" value="1"/>
</dbReference>
<dbReference type="InterPro" id="IPR035587">
    <property type="entry name" value="DUS-like_FMN-bd"/>
</dbReference>
<gene>
    <name evidence="10 16" type="primary">dusA</name>
    <name evidence="16" type="ORF">G3580_18355</name>
</gene>
<comment type="catalytic activity">
    <reaction evidence="10">
        <text>5,6-dihydrouridine(20) in tRNA + NADP(+) = uridine(20) in tRNA + NADPH + H(+)</text>
        <dbReference type="Rhea" id="RHEA:53336"/>
        <dbReference type="Rhea" id="RHEA-COMP:13533"/>
        <dbReference type="Rhea" id="RHEA-COMP:13534"/>
        <dbReference type="ChEBI" id="CHEBI:15378"/>
        <dbReference type="ChEBI" id="CHEBI:57783"/>
        <dbReference type="ChEBI" id="CHEBI:58349"/>
        <dbReference type="ChEBI" id="CHEBI:65315"/>
        <dbReference type="ChEBI" id="CHEBI:74443"/>
        <dbReference type="EC" id="1.3.1.91"/>
    </reaction>
</comment>
<feature type="site" description="Interacts with tRNA; defines subfamily-specific binding signature" evidence="10">
    <location>
        <position position="319"/>
    </location>
</feature>
<keyword evidence="17" id="KW-1185">Reference proteome</keyword>
<dbReference type="EC" id="1.3.1.91" evidence="10"/>
<evidence type="ECO:0000256" key="13">
    <source>
        <dbReference type="PIRSR" id="PIRSR006621-2"/>
    </source>
</evidence>
<feature type="domain" description="DUS-like FMN-binding" evidence="15">
    <location>
        <begin position="31"/>
        <end position="334"/>
    </location>
</feature>
<feature type="site" description="Interacts with tRNA; defines subfamily-specific binding signature" evidence="10">
    <location>
        <position position="200"/>
    </location>
</feature>
<feature type="binding site" evidence="10 13">
    <location>
        <position position="188"/>
    </location>
    <ligand>
        <name>FMN</name>
        <dbReference type="ChEBI" id="CHEBI:58210"/>
    </ligand>
</feature>
<keyword evidence="6 10" id="KW-0521">NADP</keyword>
<dbReference type="PANTHER" id="PTHR42907:SF1">
    <property type="entry name" value="FMN-LINKED OXIDOREDUCTASES SUPERFAMILY PROTEIN"/>
    <property type="match status" value="1"/>
</dbReference>
<feature type="binding site" evidence="10 13">
    <location>
        <begin position="228"/>
        <end position="230"/>
    </location>
    <ligand>
        <name>FMN</name>
        <dbReference type="ChEBI" id="CHEBI:58210"/>
    </ligand>
</feature>
<keyword evidence="5 10" id="KW-0819">tRNA processing</keyword>
<evidence type="ECO:0000256" key="1">
    <source>
        <dbReference type="ARBA" id="ARBA00001917"/>
    </source>
</evidence>
<keyword evidence="2 10" id="KW-0820">tRNA-binding</keyword>
<comment type="similarity">
    <text evidence="11">Belongs to the dus family.</text>
</comment>
<keyword evidence="4 10" id="KW-0288">FMN</keyword>
<dbReference type="FunFam" id="3.20.20.70:FF:000083">
    <property type="entry name" value="tRNA-dihydrouridine(20/20a) synthase"/>
    <property type="match status" value="1"/>
</dbReference>
<keyword evidence="13" id="KW-0547">Nucleotide-binding</keyword>
<dbReference type="GO" id="GO:0000049">
    <property type="term" value="F:tRNA binding"/>
    <property type="evidence" value="ECO:0007669"/>
    <property type="project" value="UniProtKB-UniRule"/>
</dbReference>
<feature type="region of interest" description="Disordered" evidence="14">
    <location>
        <begin position="1"/>
        <end position="22"/>
    </location>
</feature>
<evidence type="ECO:0000256" key="12">
    <source>
        <dbReference type="PIRSR" id="PIRSR006621-1"/>
    </source>
</evidence>
<dbReference type="NCBIfam" id="NF008774">
    <property type="entry name" value="PRK11815.1"/>
    <property type="match status" value="1"/>
</dbReference>
<evidence type="ECO:0000259" key="15">
    <source>
        <dbReference type="Pfam" id="PF01207"/>
    </source>
</evidence>
<comment type="function">
    <text evidence="9 10">Catalyzes the synthesis of 5,6-dihydrouridine (D), a modified base found in the D-loop of most tRNAs, via the reduction of the C5-C6 double bond in target uridines. Specifically modifies U20 and U20a in tRNAs.</text>
</comment>
<dbReference type="KEGG" id="azq:G3580_18355"/>
<evidence type="ECO:0000256" key="11">
    <source>
        <dbReference type="PIRNR" id="PIRNR006621"/>
    </source>
</evidence>
<evidence type="ECO:0000256" key="7">
    <source>
        <dbReference type="ARBA" id="ARBA00022884"/>
    </source>
</evidence>
<dbReference type="InterPro" id="IPR004653">
    <property type="entry name" value="DusA"/>
</dbReference>
<feature type="site" description="Interacts with tRNA" evidence="10">
    <location>
        <position position="113"/>
    </location>
</feature>
<dbReference type="PROSITE" id="PS01136">
    <property type="entry name" value="UPF0034"/>
    <property type="match status" value="1"/>
</dbReference>
<comment type="catalytic activity">
    <reaction evidence="10">
        <text>5,6-dihydrouridine(20a) in tRNA + NADP(+) = uridine(20a) in tRNA + NADPH + H(+)</text>
        <dbReference type="Rhea" id="RHEA:53344"/>
        <dbReference type="Rhea" id="RHEA-COMP:13535"/>
        <dbReference type="Rhea" id="RHEA-COMP:13536"/>
        <dbReference type="ChEBI" id="CHEBI:15378"/>
        <dbReference type="ChEBI" id="CHEBI:57783"/>
        <dbReference type="ChEBI" id="CHEBI:58349"/>
        <dbReference type="ChEBI" id="CHEBI:65315"/>
        <dbReference type="ChEBI" id="CHEBI:74443"/>
    </reaction>
</comment>
<evidence type="ECO:0000256" key="4">
    <source>
        <dbReference type="ARBA" id="ARBA00022643"/>
    </source>
</evidence>
<evidence type="ECO:0000256" key="2">
    <source>
        <dbReference type="ARBA" id="ARBA00022555"/>
    </source>
</evidence>
<dbReference type="PANTHER" id="PTHR42907">
    <property type="entry name" value="FMN-LINKED OXIDOREDUCTASES SUPERFAMILY PROTEIN"/>
    <property type="match status" value="1"/>
</dbReference>
<feature type="binding site" evidence="10 13">
    <location>
        <position position="86"/>
    </location>
    <ligand>
        <name>FMN</name>
        <dbReference type="ChEBI" id="CHEBI:58210"/>
    </ligand>
</feature>
<protein>
    <recommendedName>
        <fullName evidence="10">tRNA-dihydrouridine(20/20a) synthase</fullName>
        <ecNumber evidence="10">1.3.1.91</ecNumber>
    </recommendedName>
    <alternativeName>
        <fullName evidence="10">U20-specific dihydrouridine synthase</fullName>
        <shortName evidence="10">U20-specific Dus</shortName>
    </alternativeName>
    <alternativeName>
        <fullName evidence="10">tRNA-dihydrouridine synthase A</fullName>
    </alternativeName>
</protein>
<evidence type="ECO:0000256" key="8">
    <source>
        <dbReference type="ARBA" id="ARBA00023002"/>
    </source>
</evidence>
<dbReference type="GO" id="GO:0102266">
    <property type="term" value="F:tRNA-dihydrouridine20a synthase activity"/>
    <property type="evidence" value="ECO:0007669"/>
    <property type="project" value="RHEA"/>
</dbReference>
<evidence type="ECO:0000256" key="5">
    <source>
        <dbReference type="ARBA" id="ARBA00022694"/>
    </source>
</evidence>
<comment type="cofactor">
    <cofactor evidence="1 10 11 13">
        <name>FMN</name>
        <dbReference type="ChEBI" id="CHEBI:58210"/>
    </cofactor>
</comment>
<keyword evidence="3 10" id="KW-0285">Flavoprotein</keyword>
<dbReference type="InterPro" id="IPR013785">
    <property type="entry name" value="Aldolase_TIM"/>
</dbReference>
<feature type="site" description="Interacts with tRNA" evidence="10">
    <location>
        <position position="203"/>
    </location>
</feature>
<dbReference type="HAMAP" id="MF_02041">
    <property type="entry name" value="DusA_subfam"/>
    <property type="match status" value="1"/>
</dbReference>
<dbReference type="GO" id="GO:0010181">
    <property type="term" value="F:FMN binding"/>
    <property type="evidence" value="ECO:0007669"/>
    <property type="project" value="UniProtKB-UniRule"/>
</dbReference>
<accession>A0A6C1B7Q8</accession>
<dbReference type="Proteomes" id="UP000501991">
    <property type="component" value="Chromosome"/>
</dbReference>
<sequence length="349" mass="38807">MAALDGPAGPFSSRTEGGDPGSTWWPRRVSVAPMLDWTDRFYRFFARQISRRAWLYTEMVTTGALIHGDAARFLRFDACEHPLALQLGGSEPADLARCAKLAAEWGYDEINLNVGCPSERVQSGAFGACLMAEPVLVADCLKAMQDVVDVPVTVKHRIGIDRVEDYAFLADFVDQVHRRSGCTVFIVHARNAILKGLSPKENREIPPLRYDYVHRLKQAFPDLDIHINGGFRGWADIQAQWDHVDGVMVGREAYHNPWMLADADRLGWGDARPAPTRRQVAEAMAAFCAAEVAQGVPLKAMTRHILGLYQGLPGARQWRRMLSDAMALRENDAGLILAASDAVERRLSR</sequence>
<proteinExistence type="inferred from homology"/>
<comment type="catalytic activity">
    <reaction evidence="10">
        <text>5,6-dihydrouridine(20) in tRNA + NAD(+) = uridine(20) in tRNA + NADH + H(+)</text>
        <dbReference type="Rhea" id="RHEA:53340"/>
        <dbReference type="Rhea" id="RHEA-COMP:13533"/>
        <dbReference type="Rhea" id="RHEA-COMP:13534"/>
        <dbReference type="ChEBI" id="CHEBI:15378"/>
        <dbReference type="ChEBI" id="CHEBI:57540"/>
        <dbReference type="ChEBI" id="CHEBI:57945"/>
        <dbReference type="ChEBI" id="CHEBI:65315"/>
        <dbReference type="ChEBI" id="CHEBI:74443"/>
        <dbReference type="EC" id="1.3.1.91"/>
    </reaction>
</comment>
<dbReference type="PIRSF" id="PIRSF006621">
    <property type="entry name" value="Dus"/>
    <property type="match status" value="1"/>
</dbReference>
<dbReference type="SUPFAM" id="SSF51395">
    <property type="entry name" value="FMN-linked oxidoreductases"/>
    <property type="match status" value="1"/>
</dbReference>
<dbReference type="GO" id="GO:0050660">
    <property type="term" value="F:flavin adenine dinucleotide binding"/>
    <property type="evidence" value="ECO:0007669"/>
    <property type="project" value="InterPro"/>
</dbReference>
<comment type="catalytic activity">
    <reaction evidence="10">
        <text>5,6-dihydrouridine(20a) in tRNA + NAD(+) = uridine(20a) in tRNA + NADH + H(+)</text>
        <dbReference type="Rhea" id="RHEA:53348"/>
        <dbReference type="Rhea" id="RHEA-COMP:13535"/>
        <dbReference type="Rhea" id="RHEA-COMP:13536"/>
        <dbReference type="ChEBI" id="CHEBI:15378"/>
        <dbReference type="ChEBI" id="CHEBI:57540"/>
        <dbReference type="ChEBI" id="CHEBI:57945"/>
        <dbReference type="ChEBI" id="CHEBI:65315"/>
        <dbReference type="ChEBI" id="CHEBI:74443"/>
    </reaction>
</comment>
<dbReference type="Gene3D" id="3.20.20.70">
    <property type="entry name" value="Aldolase class I"/>
    <property type="match status" value="1"/>
</dbReference>
<keyword evidence="8 10" id="KW-0560">Oxidoreductase</keyword>
<feature type="site" description="Interacts with tRNA; defines subfamily-specific binding signature" evidence="10">
    <location>
        <position position="316"/>
    </location>
</feature>
<evidence type="ECO:0000313" key="17">
    <source>
        <dbReference type="Proteomes" id="UP000501991"/>
    </source>
</evidence>
<reference evidence="16 17" key="1">
    <citation type="submission" date="2020-02" db="EMBL/GenBank/DDBJ databases">
        <title>Nitrogenibacter mangrovi gen. nov., sp. nov. isolated from mangrove sediment, a denitrifying betaproteobacterium.</title>
        <authorList>
            <person name="Liao H."/>
            <person name="Tian Y."/>
        </authorList>
    </citation>
    <scope>NUCLEOTIDE SEQUENCE [LARGE SCALE GENOMIC DNA]</scope>
    <source>
        <strain evidence="16 17">M9-3-2</strain>
    </source>
</reference>
<dbReference type="EMBL" id="CP048836">
    <property type="protein sequence ID" value="QID19403.1"/>
    <property type="molecule type" value="Genomic_DNA"/>
</dbReference>
<feature type="active site" description="Proton donor" evidence="10 12">
    <location>
        <position position="116"/>
    </location>
</feature>
<organism evidence="16 17">
    <name type="scientific">Nitrogeniibacter mangrovi</name>
    <dbReference type="NCBI Taxonomy" id="2016596"/>
    <lineage>
        <taxon>Bacteria</taxon>
        <taxon>Pseudomonadati</taxon>
        <taxon>Pseudomonadota</taxon>
        <taxon>Betaproteobacteria</taxon>
        <taxon>Rhodocyclales</taxon>
        <taxon>Zoogloeaceae</taxon>
        <taxon>Nitrogeniibacter</taxon>
    </lineage>
</organism>
<evidence type="ECO:0000256" key="3">
    <source>
        <dbReference type="ARBA" id="ARBA00022630"/>
    </source>
</evidence>
<evidence type="ECO:0000256" key="10">
    <source>
        <dbReference type="HAMAP-Rule" id="MF_02041"/>
    </source>
</evidence>
<dbReference type="Gene3D" id="1.20.120.1460">
    <property type="match status" value="1"/>
</dbReference>
<dbReference type="RefSeq" id="WP_173767975.1">
    <property type="nucleotide sequence ID" value="NZ_CP048836.1"/>
</dbReference>
<evidence type="ECO:0000313" key="16">
    <source>
        <dbReference type="EMBL" id="QID19403.1"/>
    </source>
</evidence>
<dbReference type="InterPro" id="IPR018517">
    <property type="entry name" value="tRNA_hU_synthase_CS"/>
</dbReference>
<feature type="binding site" evidence="10 13">
    <location>
        <begin position="250"/>
        <end position="251"/>
    </location>
    <ligand>
        <name>FMN</name>
        <dbReference type="ChEBI" id="CHEBI:58210"/>
    </ligand>
</feature>
<dbReference type="AlphaFoldDB" id="A0A6C1B7Q8"/>
<comment type="similarity">
    <text evidence="10">Belongs to the Dus family. DusA subfamily.</text>
</comment>